<evidence type="ECO:0000256" key="2">
    <source>
        <dbReference type="PROSITE-ProRule" id="PRU00473"/>
    </source>
</evidence>
<dbReference type="AlphaFoldDB" id="A0A1X7AKV2"/>
<sequence>MDSLMKKGLFGLIGLFSLHLWAFPAFGGAPHLFEIHGSNTVGARLAPVLVEAYLQDQGCQQVEISQQSTNYETLVTCLSSSPTTSIRIVSKGSSTGFDALNNNEAQIVASSRKIREQEVAALANYGDLSAPESEHVIALNAVNIIVNNTNPLNALTLSDTAKLFKGLYGNWTRLEGSNQTVTIMARDKKSGTRTVFENVVMGSGNPIYYQHKSFTSNDELSKAVANNKGAVGFVGFSNNPRNKVLALSITKDRQIKPDQASILTEDYPLSNRLYFYMPADTSNEEARRFYQFIKSSDHSKLVTDAGFIPATINTIPVSYEGLSTRYKRATVGYQRLSTNIRFSPSGKVIDNFGLQSIEKIVEFMENNNGSLLLIGFYGLSEGNRSREFSAVKAKQVSAALVKAGISRSRILVRGLGSRHLLSPGRTKQDDMRNIRVEAWFKPWFSK</sequence>
<dbReference type="Gene3D" id="3.30.1330.60">
    <property type="entry name" value="OmpA-like domain"/>
    <property type="match status" value="1"/>
</dbReference>
<evidence type="ECO:0000259" key="3">
    <source>
        <dbReference type="PROSITE" id="PS51123"/>
    </source>
</evidence>
<feature type="domain" description="OmpA-like" evidence="3">
    <location>
        <begin position="329"/>
        <end position="444"/>
    </location>
</feature>
<name>A0A1X7AKV2_9GAMM</name>
<dbReference type="InterPro" id="IPR050811">
    <property type="entry name" value="Phosphate_ABC_transporter"/>
</dbReference>
<dbReference type="Gene3D" id="3.40.190.10">
    <property type="entry name" value="Periplasmic binding protein-like II"/>
    <property type="match status" value="2"/>
</dbReference>
<dbReference type="Pfam" id="PF12849">
    <property type="entry name" value="PBP_like_2"/>
    <property type="match status" value="1"/>
</dbReference>
<gene>
    <name evidence="4" type="primary">pstS1_2</name>
    <name evidence="4" type="ORF">EHSB41UT_02513</name>
</gene>
<protein>
    <submittedName>
        <fullName evidence="4">Phosphate-binding protein PstS 1</fullName>
    </submittedName>
</protein>
<dbReference type="PANTHER" id="PTHR30570">
    <property type="entry name" value="PERIPLASMIC PHOSPHATE BINDING COMPONENT OF PHOSPHATE ABC TRANSPORTER"/>
    <property type="match status" value="1"/>
</dbReference>
<dbReference type="SUPFAM" id="SSF103088">
    <property type="entry name" value="OmpA-like"/>
    <property type="match status" value="1"/>
</dbReference>
<evidence type="ECO:0000313" key="5">
    <source>
        <dbReference type="Proteomes" id="UP000196573"/>
    </source>
</evidence>
<reference evidence="4 5" key="1">
    <citation type="submission" date="2017-03" db="EMBL/GenBank/DDBJ databases">
        <authorList>
            <person name="Afonso C.L."/>
            <person name="Miller P.J."/>
            <person name="Scott M.A."/>
            <person name="Spackman E."/>
            <person name="Goraichik I."/>
            <person name="Dimitrov K.M."/>
            <person name="Suarez D.L."/>
            <person name="Swayne D.E."/>
        </authorList>
    </citation>
    <scope>NUCLEOTIDE SEQUENCE [LARGE SCALE GENOMIC DNA]</scope>
    <source>
        <strain evidence="4">SB41UT1</strain>
    </source>
</reference>
<organism evidence="4 5">
    <name type="scientific">Parendozoicomonas haliclonae</name>
    <dbReference type="NCBI Taxonomy" id="1960125"/>
    <lineage>
        <taxon>Bacteria</taxon>
        <taxon>Pseudomonadati</taxon>
        <taxon>Pseudomonadota</taxon>
        <taxon>Gammaproteobacteria</taxon>
        <taxon>Oceanospirillales</taxon>
        <taxon>Endozoicomonadaceae</taxon>
        <taxon>Parendozoicomonas</taxon>
    </lineage>
</organism>
<evidence type="ECO:0000313" key="4">
    <source>
        <dbReference type="EMBL" id="SMA47706.1"/>
    </source>
</evidence>
<dbReference type="Proteomes" id="UP000196573">
    <property type="component" value="Unassembled WGS sequence"/>
</dbReference>
<dbReference type="OrthoDB" id="9790048at2"/>
<dbReference type="InterPro" id="IPR036737">
    <property type="entry name" value="OmpA-like_sf"/>
</dbReference>
<proteinExistence type="predicted"/>
<dbReference type="EMBL" id="FWPT01000005">
    <property type="protein sequence ID" value="SMA47706.1"/>
    <property type="molecule type" value="Genomic_DNA"/>
</dbReference>
<dbReference type="PANTHER" id="PTHR30570:SF1">
    <property type="entry name" value="PHOSPHATE-BINDING PROTEIN PSTS"/>
    <property type="match status" value="1"/>
</dbReference>
<evidence type="ECO:0000256" key="1">
    <source>
        <dbReference type="ARBA" id="ARBA00022729"/>
    </source>
</evidence>
<dbReference type="Pfam" id="PF00691">
    <property type="entry name" value="OmpA"/>
    <property type="match status" value="1"/>
</dbReference>
<dbReference type="InterPro" id="IPR024370">
    <property type="entry name" value="PBP_domain"/>
</dbReference>
<keyword evidence="1" id="KW-0732">Signal</keyword>
<accession>A0A1X7AKV2</accession>
<dbReference type="PROSITE" id="PS51123">
    <property type="entry name" value="OMPA_2"/>
    <property type="match status" value="1"/>
</dbReference>
<keyword evidence="5" id="KW-1185">Reference proteome</keyword>
<dbReference type="GO" id="GO:0016020">
    <property type="term" value="C:membrane"/>
    <property type="evidence" value="ECO:0007669"/>
    <property type="project" value="UniProtKB-UniRule"/>
</dbReference>
<keyword evidence="2" id="KW-0472">Membrane</keyword>
<dbReference type="SUPFAM" id="SSF53850">
    <property type="entry name" value="Periplasmic binding protein-like II"/>
    <property type="match status" value="1"/>
</dbReference>
<dbReference type="InterPro" id="IPR006665">
    <property type="entry name" value="OmpA-like"/>
</dbReference>